<feature type="transmembrane region" description="Helical" evidence="6">
    <location>
        <begin position="136"/>
        <end position="159"/>
    </location>
</feature>
<feature type="transmembrane region" description="Helical" evidence="6">
    <location>
        <begin position="171"/>
        <end position="192"/>
    </location>
</feature>
<feature type="transmembrane region" description="Helical" evidence="6">
    <location>
        <begin position="61"/>
        <end position="84"/>
    </location>
</feature>
<comment type="subcellular location">
    <subcellularLocation>
        <location evidence="1">Cell membrane</location>
        <topology evidence="1">Multi-pass membrane protein</topology>
    </subcellularLocation>
</comment>
<evidence type="ECO:0000313" key="7">
    <source>
        <dbReference type="EMBL" id="MCL1044141.1"/>
    </source>
</evidence>
<evidence type="ECO:0000256" key="3">
    <source>
        <dbReference type="ARBA" id="ARBA00022692"/>
    </source>
</evidence>
<evidence type="ECO:0000256" key="6">
    <source>
        <dbReference type="SAM" id="Phobius"/>
    </source>
</evidence>
<feature type="transmembrane region" description="Helical" evidence="6">
    <location>
        <begin position="380"/>
        <end position="398"/>
    </location>
</feature>
<sequence length="439" mass="49602">MFEFHKKKKSIISAVSFDSRFFDIIKGASYTFIFKILGVFLGFVTNLYLARNYGAEAVGILAVFTTIYIFGSLFSHIGFSTSLLRIVPESKQDKLNSVGRTVTKVYFLITLSSIFVSVLMYTLSESLSLYFFDGKYLDLLGLGSLFFFFFSIYNINLILYRAKEEVRSFAFFQFFQPFLFLCLVISIGFGWLDYSNTIVYSLFITYLILFVITSKQLIGLITIEEKETKYSLKDLVIMSLPMFITSSMWLIISQTDILMLSSMVGNDEVGIYSIVAKIGMLVSFILTSVNMILAPKIALLYYNSDEIGLKELTKKTARLTFYITLPIILILLVFGKFILALFGSEFVSGYYALVIISFGQLVGCACGSVGHFLNMTGSQVIFNKIMMFATVINVFLNYTLIPYYGLVGASVASLISIVFWNLASRYVIYKKFGYSIGVF</sequence>
<evidence type="ECO:0000256" key="2">
    <source>
        <dbReference type="ARBA" id="ARBA00022475"/>
    </source>
</evidence>
<evidence type="ECO:0000256" key="5">
    <source>
        <dbReference type="ARBA" id="ARBA00023136"/>
    </source>
</evidence>
<reference evidence="7 8" key="1">
    <citation type="submission" date="2022-01" db="EMBL/GenBank/DDBJ databases">
        <title>Whole genome-based taxonomy of the Shewanellaceae.</title>
        <authorList>
            <person name="Martin-Rodriguez A.J."/>
        </authorList>
    </citation>
    <scope>NUCLEOTIDE SEQUENCE [LARGE SCALE GENOMIC DNA]</scope>
    <source>
        <strain evidence="7 8">DSM 24955</strain>
    </source>
</reference>
<dbReference type="Proteomes" id="UP001202134">
    <property type="component" value="Unassembled WGS sequence"/>
</dbReference>
<keyword evidence="8" id="KW-1185">Reference proteome</keyword>
<keyword evidence="4 6" id="KW-1133">Transmembrane helix</keyword>
<gene>
    <name evidence="7" type="ORF">L2737_02185</name>
</gene>
<feature type="transmembrane region" description="Helical" evidence="6">
    <location>
        <begin position="349"/>
        <end position="373"/>
    </location>
</feature>
<comment type="caution">
    <text evidence="7">The sequence shown here is derived from an EMBL/GenBank/DDBJ whole genome shotgun (WGS) entry which is preliminary data.</text>
</comment>
<dbReference type="EMBL" id="JAKIKU010000001">
    <property type="protein sequence ID" value="MCL1044141.1"/>
    <property type="molecule type" value="Genomic_DNA"/>
</dbReference>
<dbReference type="PANTHER" id="PTHR30250:SF11">
    <property type="entry name" value="O-ANTIGEN TRANSPORTER-RELATED"/>
    <property type="match status" value="1"/>
</dbReference>
<proteinExistence type="predicted"/>
<dbReference type="RefSeq" id="WP_248954600.1">
    <property type="nucleotide sequence ID" value="NZ_JAKIKU010000001.1"/>
</dbReference>
<dbReference type="Pfam" id="PF01943">
    <property type="entry name" value="Polysacc_synt"/>
    <property type="match status" value="1"/>
</dbReference>
<feature type="transmembrane region" description="Helical" evidence="6">
    <location>
        <begin position="319"/>
        <end position="343"/>
    </location>
</feature>
<evidence type="ECO:0000256" key="1">
    <source>
        <dbReference type="ARBA" id="ARBA00004651"/>
    </source>
</evidence>
<protein>
    <submittedName>
        <fullName evidence="7">Oligosaccharide flippase family protein</fullName>
    </submittedName>
</protein>
<feature type="transmembrane region" description="Helical" evidence="6">
    <location>
        <begin position="272"/>
        <end position="293"/>
    </location>
</feature>
<feature type="transmembrane region" description="Helical" evidence="6">
    <location>
        <begin position="404"/>
        <end position="423"/>
    </location>
</feature>
<feature type="transmembrane region" description="Helical" evidence="6">
    <location>
        <begin position="198"/>
        <end position="223"/>
    </location>
</feature>
<keyword evidence="2" id="KW-1003">Cell membrane</keyword>
<keyword evidence="5 6" id="KW-0472">Membrane</keyword>
<dbReference type="PANTHER" id="PTHR30250">
    <property type="entry name" value="PST FAMILY PREDICTED COLANIC ACID TRANSPORTER"/>
    <property type="match status" value="1"/>
</dbReference>
<evidence type="ECO:0000313" key="8">
    <source>
        <dbReference type="Proteomes" id="UP001202134"/>
    </source>
</evidence>
<evidence type="ECO:0000256" key="4">
    <source>
        <dbReference type="ARBA" id="ARBA00022989"/>
    </source>
</evidence>
<name>A0ABT0KKM5_9GAMM</name>
<keyword evidence="3 6" id="KW-0812">Transmembrane</keyword>
<organism evidence="7 8">
    <name type="scientific">Shewanella electrodiphila</name>
    <dbReference type="NCBI Taxonomy" id="934143"/>
    <lineage>
        <taxon>Bacteria</taxon>
        <taxon>Pseudomonadati</taxon>
        <taxon>Pseudomonadota</taxon>
        <taxon>Gammaproteobacteria</taxon>
        <taxon>Alteromonadales</taxon>
        <taxon>Shewanellaceae</taxon>
        <taxon>Shewanella</taxon>
    </lineage>
</organism>
<feature type="transmembrane region" description="Helical" evidence="6">
    <location>
        <begin position="235"/>
        <end position="252"/>
    </location>
</feature>
<feature type="transmembrane region" description="Helical" evidence="6">
    <location>
        <begin position="105"/>
        <end position="124"/>
    </location>
</feature>
<feature type="transmembrane region" description="Helical" evidence="6">
    <location>
        <begin position="30"/>
        <end position="49"/>
    </location>
</feature>
<dbReference type="InterPro" id="IPR002797">
    <property type="entry name" value="Polysacc_synth"/>
</dbReference>
<dbReference type="InterPro" id="IPR050833">
    <property type="entry name" value="Poly_Biosynth_Transport"/>
</dbReference>
<accession>A0ABT0KKM5</accession>